<dbReference type="Proteomes" id="UP000323337">
    <property type="component" value="Unassembled WGS sequence"/>
</dbReference>
<name>A0A5D0MMC3_FLESI</name>
<accession>A0A5D0MMC3</accession>
<evidence type="ECO:0000313" key="1">
    <source>
        <dbReference type="EMBL" id="TYB33105.1"/>
    </source>
</evidence>
<dbReference type="AlphaFoldDB" id="A0A5D0MMC3"/>
<sequence>SGAIASPTAGWYMFGSGDNWVNHGFLLETFISNYPEAEDNLNQDYVDYMHGLAITQALNFLFTPPE</sequence>
<feature type="non-terminal residue" evidence="1">
    <location>
        <position position="1"/>
    </location>
</feature>
<organism evidence="1 2">
    <name type="scientific">Flexistipes sinusarabici</name>
    <dbReference type="NCBI Taxonomy" id="2352"/>
    <lineage>
        <taxon>Bacteria</taxon>
        <taxon>Pseudomonadati</taxon>
        <taxon>Deferribacterota</taxon>
        <taxon>Deferribacteres</taxon>
        <taxon>Deferribacterales</taxon>
        <taxon>Flexistipitaceae</taxon>
        <taxon>Flexistipes</taxon>
    </lineage>
</organism>
<gene>
    <name evidence="1" type="ORF">FXF49_08065</name>
</gene>
<dbReference type="RefSeq" id="WP_303701383.1">
    <property type="nucleotide sequence ID" value="NZ_VSIV01000199.1"/>
</dbReference>
<evidence type="ECO:0000313" key="2">
    <source>
        <dbReference type="Proteomes" id="UP000323337"/>
    </source>
</evidence>
<protein>
    <submittedName>
        <fullName evidence="1">Outer membrane protein assembly factor BamD</fullName>
    </submittedName>
</protein>
<reference evidence="1 2" key="1">
    <citation type="submission" date="2019-08" db="EMBL/GenBank/DDBJ databases">
        <title>Genomic characterization of a novel candidate phylum (ARYD3) from a high temperature, high salinity tertiary oil reservoir in north central Oklahoma, USA.</title>
        <authorList>
            <person name="Youssef N.H."/>
            <person name="Yadav A."/>
            <person name="Elshahed M.S."/>
        </authorList>
    </citation>
    <scope>NUCLEOTIDE SEQUENCE [LARGE SCALE GENOMIC DNA]</scope>
    <source>
        <strain evidence="1">ARYD1</strain>
    </source>
</reference>
<comment type="caution">
    <text evidence="1">The sequence shown here is derived from an EMBL/GenBank/DDBJ whole genome shotgun (WGS) entry which is preliminary data.</text>
</comment>
<proteinExistence type="predicted"/>
<dbReference type="EMBL" id="VSIV01000199">
    <property type="protein sequence ID" value="TYB33105.1"/>
    <property type="molecule type" value="Genomic_DNA"/>
</dbReference>